<feature type="domain" description="Exonuclease" evidence="3">
    <location>
        <begin position="2"/>
        <end position="168"/>
    </location>
</feature>
<gene>
    <name evidence="4" type="ordered locus">AARI_33870</name>
</gene>
<evidence type="ECO:0000313" key="4">
    <source>
        <dbReference type="EMBL" id="CBT77574.1"/>
    </source>
</evidence>
<dbReference type="Proteomes" id="UP000006878">
    <property type="component" value="Chromosome"/>
</dbReference>
<name>A0ABP1U6D2_GLUAR</name>
<feature type="region of interest" description="Disordered" evidence="1">
    <location>
        <begin position="349"/>
        <end position="375"/>
    </location>
</feature>
<reference evidence="5" key="1">
    <citation type="journal article" date="2010" name="PLoS ONE">
        <title>The Arthrobacter arilaitensis Re117 genome sequence reveals its genetic adaptation to the surface of cheese.</title>
        <authorList>
            <person name="Monnet C."/>
            <person name="Loux V."/>
            <person name="Gibrat J.F."/>
            <person name="Spinnler E."/>
            <person name="Barbe V."/>
            <person name="Vacherie B."/>
            <person name="Gavory F."/>
            <person name="Gourbeyre E."/>
            <person name="Siguier P."/>
            <person name="Chandler M."/>
            <person name="Elleuch R."/>
            <person name="Irlinger F."/>
            <person name="Vallaeys T."/>
        </authorList>
    </citation>
    <scope>NUCLEOTIDE SEQUENCE</scope>
    <source>
        <strain evidence="5">DSM 16368 / CIP 108037 / IAM 15318 / JCM 13566 / Re117</strain>
    </source>
</reference>
<dbReference type="InterPro" id="IPR036420">
    <property type="entry name" value="BRCT_dom_sf"/>
</dbReference>
<keyword evidence="4" id="KW-0540">Nuclease</keyword>
<evidence type="ECO:0000259" key="3">
    <source>
        <dbReference type="SMART" id="SM00479"/>
    </source>
</evidence>
<dbReference type="PANTHER" id="PTHR30231:SF42">
    <property type="entry name" value="EXONUCLEASE"/>
    <property type="match status" value="1"/>
</dbReference>
<dbReference type="SUPFAM" id="SSF53098">
    <property type="entry name" value="Ribonuclease H-like"/>
    <property type="match status" value="1"/>
</dbReference>
<dbReference type="InterPro" id="IPR012337">
    <property type="entry name" value="RNaseH-like_sf"/>
</dbReference>
<dbReference type="Gene3D" id="3.40.50.10190">
    <property type="entry name" value="BRCT domain"/>
    <property type="match status" value="1"/>
</dbReference>
<reference evidence="5" key="2">
    <citation type="submission" date="2010-07" db="EMBL/GenBank/DDBJ databases">
        <title>Complete genome sequence of Arthrobacter arilaitensis (strain DSM 16368 / CIP 108037 / JCM 13566 / Re117).</title>
        <authorList>
            <person name="Genoscope."/>
        </authorList>
    </citation>
    <scope>NUCLEOTIDE SEQUENCE [LARGE SCALE GENOMIC DNA]</scope>
    <source>
        <strain evidence="5">DSM 16368 / CIP 108037 / IAM 15318 / JCM 13566 / Re117</strain>
    </source>
</reference>
<evidence type="ECO:0000313" key="5">
    <source>
        <dbReference type="Proteomes" id="UP000006878"/>
    </source>
</evidence>
<sequence>MDFTAIDFETANGKRASVCAVGMTKVRNGKIIDQASWLIKPPHGFTTFADRNIAIHKITEADVVNAPSWTESAARIRDFVGNDIVVAHYATFDKSVWRQACEWSGVDFGDFHWLCSRDLARAHLGLQDCSLPTVADSLGIKGLDHHNAASDASVCAQIVLAIAQRAGVSTWVDLDTVTPQKSAISRSGRPYSSEPSIRKSDLPEPNLNADPEHELFGQGLTITGGFELLGRREAFQLAASFGASVQLSTTRKTTILVICDENPHAPGFDLRHGTTKARKAHEYITERAQQIRIMSETEFYVAVGMAPASMLEANRTKPQRTSPLLSQFIAPSLESAEINSVEAVRAEASSTTHVAEPTIPNDPLPASQNADLPSLPSHPFDNAHLPVATHSRVSSSRPPRTPNSRRQTIRRITFMVTAWILAIATGFSLLCTAVGYSFDAVAGTTFLTFSVLLGTGCFFAFRTARKR</sequence>
<proteinExistence type="predicted"/>
<dbReference type="PANTHER" id="PTHR30231">
    <property type="entry name" value="DNA POLYMERASE III SUBUNIT EPSILON"/>
    <property type="match status" value="1"/>
</dbReference>
<dbReference type="CDD" id="cd06130">
    <property type="entry name" value="DNA_pol_III_epsilon_like"/>
    <property type="match status" value="1"/>
</dbReference>
<dbReference type="InterPro" id="IPR013520">
    <property type="entry name" value="Ribonucl_H"/>
</dbReference>
<feature type="transmembrane region" description="Helical" evidence="2">
    <location>
        <begin position="441"/>
        <end position="461"/>
    </location>
</feature>
<organism evidence="4 5">
    <name type="scientific">Glutamicibacter arilaitensis (strain DSM 16368 / CIP 108037 / IAM 15318 / JCM 13566 / NCIMB 14258 / Re117)</name>
    <name type="common">Arthrobacter arilaitensis</name>
    <dbReference type="NCBI Taxonomy" id="861360"/>
    <lineage>
        <taxon>Bacteria</taxon>
        <taxon>Bacillati</taxon>
        <taxon>Actinomycetota</taxon>
        <taxon>Actinomycetes</taxon>
        <taxon>Micrococcales</taxon>
        <taxon>Micrococcaceae</taxon>
        <taxon>Glutamicibacter</taxon>
    </lineage>
</organism>
<accession>A0ABP1U6D2</accession>
<keyword evidence="2" id="KW-0812">Transmembrane</keyword>
<keyword evidence="5" id="KW-1185">Reference proteome</keyword>
<dbReference type="CDD" id="cd17748">
    <property type="entry name" value="BRCT_DNA_ligase_like"/>
    <property type="match status" value="1"/>
</dbReference>
<evidence type="ECO:0000256" key="1">
    <source>
        <dbReference type="SAM" id="MobiDB-lite"/>
    </source>
</evidence>
<dbReference type="SMART" id="SM00479">
    <property type="entry name" value="EXOIII"/>
    <property type="match status" value="1"/>
</dbReference>
<feature type="region of interest" description="Disordered" evidence="1">
    <location>
        <begin position="183"/>
        <end position="207"/>
    </location>
</feature>
<dbReference type="Pfam" id="PF00929">
    <property type="entry name" value="RNase_T"/>
    <property type="match status" value="1"/>
</dbReference>
<keyword evidence="2" id="KW-0472">Membrane</keyword>
<dbReference type="GO" id="GO:0004527">
    <property type="term" value="F:exonuclease activity"/>
    <property type="evidence" value="ECO:0007669"/>
    <property type="project" value="UniProtKB-KW"/>
</dbReference>
<protein>
    <submittedName>
        <fullName evidence="4">Exonuclease</fullName>
    </submittedName>
</protein>
<dbReference type="InterPro" id="IPR036397">
    <property type="entry name" value="RNaseH_sf"/>
</dbReference>
<keyword evidence="4" id="KW-0269">Exonuclease</keyword>
<dbReference type="EMBL" id="FQ311875">
    <property type="protein sequence ID" value="CBT77574.1"/>
    <property type="molecule type" value="Genomic_DNA"/>
</dbReference>
<evidence type="ECO:0000256" key="2">
    <source>
        <dbReference type="SAM" id="Phobius"/>
    </source>
</evidence>
<keyword evidence="2" id="KW-1133">Transmembrane helix</keyword>
<dbReference type="Gene3D" id="3.30.420.10">
    <property type="entry name" value="Ribonuclease H-like superfamily/Ribonuclease H"/>
    <property type="match status" value="1"/>
</dbReference>
<keyword evidence="4" id="KW-0378">Hydrolase</keyword>
<feature type="transmembrane region" description="Helical" evidence="2">
    <location>
        <begin position="412"/>
        <end position="435"/>
    </location>
</feature>